<dbReference type="Pfam" id="PF26612">
    <property type="entry name" value="DUF8192"/>
    <property type="match status" value="1"/>
</dbReference>
<name>A0A0S7C3L3_9BACT</name>
<evidence type="ECO:0000313" key="2">
    <source>
        <dbReference type="EMBL" id="GAP44006.1"/>
    </source>
</evidence>
<organism evidence="2">
    <name type="scientific">Lentimicrobium saccharophilum</name>
    <dbReference type="NCBI Taxonomy" id="1678841"/>
    <lineage>
        <taxon>Bacteria</taxon>
        <taxon>Pseudomonadati</taxon>
        <taxon>Bacteroidota</taxon>
        <taxon>Bacteroidia</taxon>
        <taxon>Bacteroidales</taxon>
        <taxon>Lentimicrobiaceae</taxon>
        <taxon>Lentimicrobium</taxon>
    </lineage>
</organism>
<dbReference type="InterPro" id="IPR058505">
    <property type="entry name" value="DUF8192"/>
</dbReference>
<evidence type="ECO:0000259" key="1">
    <source>
        <dbReference type="Pfam" id="PF26612"/>
    </source>
</evidence>
<protein>
    <recommendedName>
        <fullName evidence="1">DUF8192 domain-containing protein</fullName>
    </recommendedName>
</protein>
<accession>A0A0S7C3L3</accession>
<reference evidence="2" key="1">
    <citation type="journal article" date="2015" name="Genome Announc.">
        <title>Draft Genome Sequence of Bacteroidales Strain TBC1, a Novel Isolate from a Methanogenic Wastewater Treatment System.</title>
        <authorList>
            <person name="Tourlousse D.M."/>
            <person name="Matsuura N."/>
            <person name="Sun L."/>
            <person name="Toyonaga M."/>
            <person name="Kuroda K."/>
            <person name="Ohashi A."/>
            <person name="Cruz R."/>
            <person name="Yamaguchi T."/>
            <person name="Sekiguchi Y."/>
        </authorList>
    </citation>
    <scope>NUCLEOTIDE SEQUENCE [LARGE SCALE GENOMIC DNA]</scope>
    <source>
        <strain evidence="2">TBC1</strain>
    </source>
</reference>
<feature type="domain" description="DUF8192" evidence="1">
    <location>
        <begin position="56"/>
        <end position="130"/>
    </location>
</feature>
<evidence type="ECO:0000313" key="3">
    <source>
        <dbReference type="Proteomes" id="UP000053091"/>
    </source>
</evidence>
<dbReference type="AlphaFoldDB" id="A0A0S7C3L3"/>
<proteinExistence type="predicted"/>
<gene>
    <name evidence="2" type="ORF">TBC1_112165</name>
</gene>
<sequence length="135" mass="15419">MISLSLAAFMTFGQSFKTDSCGIDTSAVMNKFEIQYIDSVFFAPFEMKKGELGSFTNGFNFNEKRIAFFDCSKTTENGYMTKKEFYQKILPEYRGPHGLTILKENEKRETGYDGIITINCKVIVEGELVEKLKLK</sequence>
<keyword evidence="3" id="KW-1185">Reference proteome</keyword>
<dbReference type="Proteomes" id="UP000053091">
    <property type="component" value="Unassembled WGS sequence"/>
</dbReference>
<dbReference type="EMBL" id="DF968182">
    <property type="protein sequence ID" value="GAP44006.1"/>
    <property type="molecule type" value="Genomic_DNA"/>
</dbReference>